<gene>
    <name evidence="5" type="ORF">NIES267_60640</name>
</gene>
<dbReference type="OrthoDB" id="5291101at2"/>
<dbReference type="Pfam" id="PF00685">
    <property type="entry name" value="Sulfotransfer_1"/>
    <property type="match status" value="1"/>
</dbReference>
<organism evidence="5 6">
    <name type="scientific">Calothrix parasitica NIES-267</name>
    <dbReference type="NCBI Taxonomy" id="1973488"/>
    <lineage>
        <taxon>Bacteria</taxon>
        <taxon>Bacillati</taxon>
        <taxon>Cyanobacteriota</taxon>
        <taxon>Cyanophyceae</taxon>
        <taxon>Nostocales</taxon>
        <taxon>Calotrichaceae</taxon>
        <taxon>Calothrix</taxon>
    </lineage>
</organism>
<dbReference type="AlphaFoldDB" id="A0A1Z4LZB9"/>
<dbReference type="InterPro" id="IPR037359">
    <property type="entry name" value="NST/OST"/>
</dbReference>
<keyword evidence="6" id="KW-1185">Reference proteome</keyword>
<protein>
    <submittedName>
        <fullName evidence="5">Sulfotransferase</fullName>
    </submittedName>
</protein>
<keyword evidence="1 5" id="KW-0808">Transferase</keyword>
<dbReference type="SUPFAM" id="SSF48452">
    <property type="entry name" value="TPR-like"/>
    <property type="match status" value="1"/>
</dbReference>
<accession>A0A1Z4LZB9</accession>
<name>A0A1Z4LZB9_9CYAN</name>
<keyword evidence="3" id="KW-0802">TPR repeat</keyword>
<feature type="repeat" description="TPR" evidence="3">
    <location>
        <begin position="31"/>
        <end position="64"/>
    </location>
</feature>
<dbReference type="PANTHER" id="PTHR10605:SF56">
    <property type="entry name" value="BIFUNCTIONAL HEPARAN SULFATE N-DEACETYLASE_N-SULFOTRANSFERASE"/>
    <property type="match status" value="1"/>
</dbReference>
<evidence type="ECO:0000256" key="2">
    <source>
        <dbReference type="ARBA" id="ARBA00023180"/>
    </source>
</evidence>
<dbReference type="Proteomes" id="UP000218418">
    <property type="component" value="Chromosome"/>
</dbReference>
<dbReference type="InterPro" id="IPR000863">
    <property type="entry name" value="Sulfotransferase_dom"/>
</dbReference>
<sequence>MVLLQTSLNSDRQNKLISHYQKALVIKYNNPHAHEKLAQIYRNQFQFQQASYHYIKSLQFDPNNHRNYWGLRYSLLPASWGKEKIDDGLLEEGVALLYQTVENQPNFPFARVVLGTLLTLQGKIESAIDSCKAASYQQILLSHPHLVEEHWDFGQQLQPKFIIPGFRKCGTTSFYSYLINHPQVLPAVEKELHFYTPFLKQDINYYLAHFPEISNSKNYITGEATTRYIYSLKIAQQLFALFPKMKFIILLRNPVDRAISSYYQRCRLSYVDYTYKSQFTEVTQNCLNNTIEKIPSLINQWLDWLSDDPLSFLRKKYQKFTDCILLPDLLESLYIYYLKEWMNIFPREQFLIIKSENLFENPSATMKQVYKFMNLQDNYIAKYSNCNPGSYAPIPDNLRHQLVDFFRPYNQQLEEYLGMKFDWE</sequence>
<reference evidence="5 6" key="1">
    <citation type="submission" date="2017-06" db="EMBL/GenBank/DDBJ databases">
        <title>Genome sequencing of cyanobaciteial culture collection at National Institute for Environmental Studies (NIES).</title>
        <authorList>
            <person name="Hirose Y."/>
            <person name="Shimura Y."/>
            <person name="Fujisawa T."/>
            <person name="Nakamura Y."/>
            <person name="Kawachi M."/>
        </authorList>
    </citation>
    <scope>NUCLEOTIDE SEQUENCE [LARGE SCALE GENOMIC DNA]</scope>
    <source>
        <strain evidence="5 6">NIES-267</strain>
    </source>
</reference>
<dbReference type="Gene3D" id="3.40.50.300">
    <property type="entry name" value="P-loop containing nucleotide triphosphate hydrolases"/>
    <property type="match status" value="1"/>
</dbReference>
<dbReference type="EMBL" id="AP018227">
    <property type="protein sequence ID" value="BAY86554.1"/>
    <property type="molecule type" value="Genomic_DNA"/>
</dbReference>
<dbReference type="InterPro" id="IPR027417">
    <property type="entry name" value="P-loop_NTPase"/>
</dbReference>
<dbReference type="SMART" id="SM00028">
    <property type="entry name" value="TPR"/>
    <property type="match status" value="2"/>
</dbReference>
<evidence type="ECO:0000256" key="3">
    <source>
        <dbReference type="PROSITE-ProRule" id="PRU00339"/>
    </source>
</evidence>
<dbReference type="InterPro" id="IPR019734">
    <property type="entry name" value="TPR_rpt"/>
</dbReference>
<dbReference type="InterPro" id="IPR011990">
    <property type="entry name" value="TPR-like_helical_dom_sf"/>
</dbReference>
<dbReference type="GO" id="GO:0008146">
    <property type="term" value="F:sulfotransferase activity"/>
    <property type="evidence" value="ECO:0007669"/>
    <property type="project" value="InterPro"/>
</dbReference>
<dbReference type="SUPFAM" id="SSF52540">
    <property type="entry name" value="P-loop containing nucleoside triphosphate hydrolases"/>
    <property type="match status" value="1"/>
</dbReference>
<dbReference type="PROSITE" id="PS50005">
    <property type="entry name" value="TPR"/>
    <property type="match status" value="1"/>
</dbReference>
<evidence type="ECO:0000259" key="4">
    <source>
        <dbReference type="Pfam" id="PF00685"/>
    </source>
</evidence>
<feature type="domain" description="Sulfotransferase" evidence="4">
    <location>
        <begin position="159"/>
        <end position="376"/>
    </location>
</feature>
<keyword evidence="2" id="KW-0325">Glycoprotein</keyword>
<proteinExistence type="predicted"/>
<dbReference type="PANTHER" id="PTHR10605">
    <property type="entry name" value="HEPARAN SULFATE SULFOTRANSFERASE"/>
    <property type="match status" value="1"/>
</dbReference>
<dbReference type="Gene3D" id="1.25.40.10">
    <property type="entry name" value="Tetratricopeptide repeat domain"/>
    <property type="match status" value="1"/>
</dbReference>
<evidence type="ECO:0000313" key="5">
    <source>
        <dbReference type="EMBL" id="BAY86554.1"/>
    </source>
</evidence>
<evidence type="ECO:0000313" key="6">
    <source>
        <dbReference type="Proteomes" id="UP000218418"/>
    </source>
</evidence>
<evidence type="ECO:0000256" key="1">
    <source>
        <dbReference type="ARBA" id="ARBA00022679"/>
    </source>
</evidence>